<evidence type="ECO:0000313" key="2">
    <source>
        <dbReference type="Proteomes" id="UP000228495"/>
    </source>
</evidence>
<proteinExistence type="predicted"/>
<accession>A0A2H0BG94</accession>
<dbReference type="AlphaFoldDB" id="A0A2H0BG94"/>
<organism evidence="1 2">
    <name type="scientific">candidate division WWE3 bacterium CG22_combo_CG10-13_8_21_14_all_39_12</name>
    <dbReference type="NCBI Taxonomy" id="1975094"/>
    <lineage>
        <taxon>Bacteria</taxon>
        <taxon>Katanobacteria</taxon>
    </lineage>
</organism>
<dbReference type="Proteomes" id="UP000228495">
    <property type="component" value="Unassembled WGS sequence"/>
</dbReference>
<gene>
    <name evidence="1" type="ORF">COX05_02180</name>
</gene>
<dbReference type="EMBL" id="PCSU01000034">
    <property type="protein sequence ID" value="PIP56599.1"/>
    <property type="molecule type" value="Genomic_DNA"/>
</dbReference>
<protein>
    <submittedName>
        <fullName evidence="1">Uncharacterized protein</fullName>
    </submittedName>
</protein>
<comment type="caution">
    <text evidence="1">The sequence shown here is derived from an EMBL/GenBank/DDBJ whole genome shotgun (WGS) entry which is preliminary data.</text>
</comment>
<name>A0A2H0BG94_UNCKA</name>
<sequence length="122" mass="13692">MTNPVEKPGPFTVTGLIQDISWAGSQCVGCGEQYNYYRFELTPDEDGLEPGNKKGWTDSKTGNVLNWEYFAVGKWCGELPYQETHVEISTPDGRMKTVTITDLSSGKMYRFDRNGPCIQPSQ</sequence>
<reference evidence="1 2" key="1">
    <citation type="submission" date="2017-09" db="EMBL/GenBank/DDBJ databases">
        <title>Depth-based differentiation of microbial function through sediment-hosted aquifers and enrichment of novel symbionts in the deep terrestrial subsurface.</title>
        <authorList>
            <person name="Probst A.J."/>
            <person name="Ladd B."/>
            <person name="Jarett J.K."/>
            <person name="Geller-Mcgrath D.E."/>
            <person name="Sieber C.M."/>
            <person name="Emerson J.B."/>
            <person name="Anantharaman K."/>
            <person name="Thomas B.C."/>
            <person name="Malmstrom R."/>
            <person name="Stieglmeier M."/>
            <person name="Klingl A."/>
            <person name="Woyke T."/>
            <person name="Ryan C.M."/>
            <person name="Banfield J.F."/>
        </authorList>
    </citation>
    <scope>NUCLEOTIDE SEQUENCE [LARGE SCALE GENOMIC DNA]</scope>
    <source>
        <strain evidence="1">CG22_combo_CG10-13_8_21_14_all_39_12</strain>
    </source>
</reference>
<evidence type="ECO:0000313" key="1">
    <source>
        <dbReference type="EMBL" id="PIP56599.1"/>
    </source>
</evidence>